<protein>
    <recommendedName>
        <fullName evidence="4">Transmembrane protein</fullName>
    </recommendedName>
</protein>
<dbReference type="EMBL" id="ML737695">
    <property type="protein sequence ID" value="KAE8362729.1"/>
    <property type="molecule type" value="Genomic_DNA"/>
</dbReference>
<accession>A0A5N7A0L9</accession>
<evidence type="ECO:0008006" key="4">
    <source>
        <dbReference type="Google" id="ProtNLM"/>
    </source>
</evidence>
<dbReference type="AlphaFoldDB" id="A0A5N7A0L9"/>
<evidence type="ECO:0000256" key="1">
    <source>
        <dbReference type="SAM" id="Phobius"/>
    </source>
</evidence>
<feature type="transmembrane region" description="Helical" evidence="1">
    <location>
        <begin position="47"/>
        <end position="69"/>
    </location>
</feature>
<name>A0A5N7A0L9_9EURO</name>
<keyword evidence="1" id="KW-0472">Membrane</keyword>
<keyword evidence="1" id="KW-0812">Transmembrane</keyword>
<organism evidence="2 3">
    <name type="scientific">Aspergillus caelatus</name>
    <dbReference type="NCBI Taxonomy" id="61420"/>
    <lineage>
        <taxon>Eukaryota</taxon>
        <taxon>Fungi</taxon>
        <taxon>Dikarya</taxon>
        <taxon>Ascomycota</taxon>
        <taxon>Pezizomycotina</taxon>
        <taxon>Eurotiomycetes</taxon>
        <taxon>Eurotiomycetidae</taxon>
        <taxon>Eurotiales</taxon>
        <taxon>Aspergillaceae</taxon>
        <taxon>Aspergillus</taxon>
        <taxon>Aspergillus subgen. Circumdati</taxon>
    </lineage>
</organism>
<gene>
    <name evidence="2" type="ORF">BDV27DRAFT_131087</name>
</gene>
<sequence>MPVNYSHGEGQKVMNMIRGPRVHARVAPRARKIVSAKRISFESILNLFPHALVGVFCFSLFLLGCGGRTILGGRKEALHDLIWKLFVNGLLSATFVILACESVW</sequence>
<keyword evidence="1" id="KW-1133">Transmembrane helix</keyword>
<evidence type="ECO:0000313" key="2">
    <source>
        <dbReference type="EMBL" id="KAE8362729.1"/>
    </source>
</evidence>
<feature type="transmembrane region" description="Helical" evidence="1">
    <location>
        <begin position="81"/>
        <end position="99"/>
    </location>
</feature>
<proteinExistence type="predicted"/>
<evidence type="ECO:0000313" key="3">
    <source>
        <dbReference type="Proteomes" id="UP000326268"/>
    </source>
</evidence>
<dbReference type="Proteomes" id="UP000326268">
    <property type="component" value="Unassembled WGS sequence"/>
</dbReference>
<keyword evidence="3" id="KW-1185">Reference proteome</keyword>
<dbReference type="RefSeq" id="XP_031925810.1">
    <property type="nucleotide sequence ID" value="XM_032067554.1"/>
</dbReference>
<reference evidence="2 3" key="1">
    <citation type="submission" date="2019-04" db="EMBL/GenBank/DDBJ databases">
        <title>Friends and foes A comparative genomics studyof 23 Aspergillus species from section Flavi.</title>
        <authorList>
            <consortium name="DOE Joint Genome Institute"/>
            <person name="Kjaerbolling I."/>
            <person name="Vesth T."/>
            <person name="Frisvad J.C."/>
            <person name="Nybo J.L."/>
            <person name="Theobald S."/>
            <person name="Kildgaard S."/>
            <person name="Isbrandt T."/>
            <person name="Kuo A."/>
            <person name="Sato A."/>
            <person name="Lyhne E.K."/>
            <person name="Kogle M.E."/>
            <person name="Wiebenga A."/>
            <person name="Kun R.S."/>
            <person name="Lubbers R.J."/>
            <person name="Makela M.R."/>
            <person name="Barry K."/>
            <person name="Chovatia M."/>
            <person name="Clum A."/>
            <person name="Daum C."/>
            <person name="Haridas S."/>
            <person name="He G."/>
            <person name="LaButti K."/>
            <person name="Lipzen A."/>
            <person name="Mondo S."/>
            <person name="Riley R."/>
            <person name="Salamov A."/>
            <person name="Simmons B.A."/>
            <person name="Magnuson J.K."/>
            <person name="Henrissat B."/>
            <person name="Mortensen U.H."/>
            <person name="Larsen T.O."/>
            <person name="Devries R.P."/>
            <person name="Grigoriev I.V."/>
            <person name="Machida M."/>
            <person name="Baker S.E."/>
            <person name="Andersen M.R."/>
        </authorList>
    </citation>
    <scope>NUCLEOTIDE SEQUENCE [LARGE SCALE GENOMIC DNA]</scope>
    <source>
        <strain evidence="2 3">CBS 763.97</strain>
    </source>
</reference>
<dbReference type="GeneID" id="43652000"/>